<proteinExistence type="predicted"/>
<evidence type="ECO:0000256" key="1">
    <source>
        <dbReference type="SAM" id="MobiDB-lite"/>
    </source>
</evidence>
<dbReference type="AlphaFoldDB" id="A0A934QMD6"/>
<dbReference type="Gene3D" id="3.40.47.10">
    <property type="match status" value="1"/>
</dbReference>
<dbReference type="EMBL" id="NRRE01000034">
    <property type="protein sequence ID" value="MBK1699095.1"/>
    <property type="molecule type" value="Genomic_DNA"/>
</dbReference>
<name>A0A934QMD6_9PROT</name>
<gene>
    <name evidence="3" type="ORF">CKO21_17770</name>
</gene>
<dbReference type="InterPro" id="IPR016039">
    <property type="entry name" value="Thiolase-like"/>
</dbReference>
<accession>A0A934QMD6</accession>
<keyword evidence="4" id="KW-1185">Reference proteome</keyword>
<evidence type="ECO:0000313" key="4">
    <source>
        <dbReference type="Proteomes" id="UP000778970"/>
    </source>
</evidence>
<sequence length="265" mass="27919">MIETTLLGIGLHGPGMAGWADGGAVLAGRVPYDPAITPPPQPENLSPRERRRVSQAVRLALAVGQESVRHARVDPGELPSVFGWAHGDGATVQRILMELSTDERHVSPKDFHHSVHNVAVGYWAIATGCHRACTSVSAGADTFPAALLKAMAQIRADGDPVLLVLCDTPFPEPLNTVCPVGAPLGLALVLGPPRQPGAKAILRADFTAGGTEPTPPEIPALRELWQYNAAARALPVLTALARGEAMREGLPYGAHAHLDLELTPC</sequence>
<organism evidence="3 4">
    <name type="scientific">Rhodovibrio salinarum</name>
    <dbReference type="NCBI Taxonomy" id="1087"/>
    <lineage>
        <taxon>Bacteria</taxon>
        <taxon>Pseudomonadati</taxon>
        <taxon>Pseudomonadota</taxon>
        <taxon>Alphaproteobacteria</taxon>
        <taxon>Rhodospirillales</taxon>
        <taxon>Rhodovibrionaceae</taxon>
        <taxon>Rhodovibrio</taxon>
    </lineage>
</organism>
<dbReference type="InterPro" id="IPR014030">
    <property type="entry name" value="Ketoacyl_synth_N"/>
</dbReference>
<dbReference type="GO" id="GO:0016746">
    <property type="term" value="F:acyltransferase activity"/>
    <property type="evidence" value="ECO:0007669"/>
    <property type="project" value="InterPro"/>
</dbReference>
<dbReference type="Proteomes" id="UP000778970">
    <property type="component" value="Unassembled WGS sequence"/>
</dbReference>
<comment type="caution">
    <text evidence="3">The sequence shown here is derived from an EMBL/GenBank/DDBJ whole genome shotgun (WGS) entry which is preliminary data.</text>
</comment>
<reference evidence="3" key="2">
    <citation type="journal article" date="2020" name="Microorganisms">
        <title>Osmotic Adaptation and Compatible Solute Biosynthesis of Phototrophic Bacteria as Revealed from Genome Analyses.</title>
        <authorList>
            <person name="Imhoff J.F."/>
            <person name="Rahn T."/>
            <person name="Kunzel S."/>
            <person name="Keller A."/>
            <person name="Neulinger S.C."/>
        </authorList>
    </citation>
    <scope>NUCLEOTIDE SEQUENCE</scope>
    <source>
        <strain evidence="3">DSM 9154</strain>
    </source>
</reference>
<feature type="domain" description="Beta-ketoacyl synthase-like N-terminal" evidence="2">
    <location>
        <begin position="37"/>
        <end position="193"/>
    </location>
</feature>
<protein>
    <recommendedName>
        <fullName evidence="2">Beta-ketoacyl synthase-like N-terminal domain-containing protein</fullName>
    </recommendedName>
</protein>
<dbReference type="RefSeq" id="WP_027287104.1">
    <property type="nucleotide sequence ID" value="NZ_NRRE01000034.1"/>
</dbReference>
<dbReference type="Pfam" id="PF13723">
    <property type="entry name" value="Ketoacyl-synt_2"/>
    <property type="match status" value="1"/>
</dbReference>
<evidence type="ECO:0000259" key="2">
    <source>
        <dbReference type="Pfam" id="PF13723"/>
    </source>
</evidence>
<reference evidence="3" key="1">
    <citation type="submission" date="2017-08" db="EMBL/GenBank/DDBJ databases">
        <authorList>
            <person name="Imhoff J.F."/>
            <person name="Rahn T."/>
            <person name="Kuenzel S."/>
            <person name="Neulinger S.C."/>
        </authorList>
    </citation>
    <scope>NUCLEOTIDE SEQUENCE</scope>
    <source>
        <strain evidence="3">DSM 9154</strain>
    </source>
</reference>
<dbReference type="SUPFAM" id="SSF53901">
    <property type="entry name" value="Thiolase-like"/>
    <property type="match status" value="1"/>
</dbReference>
<feature type="region of interest" description="Disordered" evidence="1">
    <location>
        <begin position="31"/>
        <end position="51"/>
    </location>
</feature>
<evidence type="ECO:0000313" key="3">
    <source>
        <dbReference type="EMBL" id="MBK1699095.1"/>
    </source>
</evidence>